<dbReference type="GO" id="GO:0016746">
    <property type="term" value="F:acyltransferase activity"/>
    <property type="evidence" value="ECO:0007669"/>
    <property type="project" value="UniProtKB-KW"/>
</dbReference>
<sequence>MLSKLLRFGRRQLHTIVSREIIKPASPTPSQSKTYNLSLFDQIAINSHTPIVAFYPNLDQKFQEKTKALELKSSLSKTLTDYYPLAGRVKKSDATYVDCNDEGIEYIEAINDSSLAEFMQRSNHEDLDPLFPNDLIWFDAHIRGDTEGVTCPLVVQVNRFACGGIAVASTLSHKVGDARSLLNFINHWATVSAKKDTSLTKPQILHYQTKNIKLPDILSDKSRVGCVTKSFLFPNQKLNDLKAKVTAMTIEAGQPITNPTRVEALSWMLHNRTMAAATKRNSGTFKPSGMLFPTDMRGILAEKLPGTSLGNLNFVIEFPTTNQNDLEPHITLGEMRKRKAAFQSIPNLDTATEIVSQMSPETALETSKRIDPYHIYSSLSRFPAYDIDFGWGKPVKVTLGGTVKNVTVLMPAPDGNGIEAVMCLEKEDMKLVQNDPELLAYC</sequence>
<evidence type="ECO:0000256" key="1">
    <source>
        <dbReference type="ARBA" id="ARBA00009861"/>
    </source>
</evidence>
<dbReference type="Gene3D" id="3.30.559.10">
    <property type="entry name" value="Chloramphenicol acetyltransferase-like domain"/>
    <property type="match status" value="2"/>
</dbReference>
<gene>
    <name evidence="4" type="ORF">E3N88_16090</name>
</gene>
<keyword evidence="3" id="KW-0012">Acyltransferase</keyword>
<organism evidence="4 5">
    <name type="scientific">Mikania micrantha</name>
    <name type="common">bitter vine</name>
    <dbReference type="NCBI Taxonomy" id="192012"/>
    <lineage>
        <taxon>Eukaryota</taxon>
        <taxon>Viridiplantae</taxon>
        <taxon>Streptophyta</taxon>
        <taxon>Embryophyta</taxon>
        <taxon>Tracheophyta</taxon>
        <taxon>Spermatophyta</taxon>
        <taxon>Magnoliopsida</taxon>
        <taxon>eudicotyledons</taxon>
        <taxon>Gunneridae</taxon>
        <taxon>Pentapetalae</taxon>
        <taxon>asterids</taxon>
        <taxon>campanulids</taxon>
        <taxon>Asterales</taxon>
        <taxon>Asteraceae</taxon>
        <taxon>Asteroideae</taxon>
        <taxon>Heliantheae alliance</taxon>
        <taxon>Eupatorieae</taxon>
        <taxon>Mikania</taxon>
    </lineage>
</organism>
<dbReference type="InterPro" id="IPR023213">
    <property type="entry name" value="CAT-like_dom_sf"/>
</dbReference>
<evidence type="ECO:0000256" key="3">
    <source>
        <dbReference type="ARBA" id="ARBA00023315"/>
    </source>
</evidence>
<dbReference type="PANTHER" id="PTHR31623">
    <property type="entry name" value="F21J9.9"/>
    <property type="match status" value="1"/>
</dbReference>
<name>A0A5N6NXA3_9ASTR</name>
<proteinExistence type="inferred from homology"/>
<evidence type="ECO:0000313" key="4">
    <source>
        <dbReference type="EMBL" id="KAD5508387.1"/>
    </source>
</evidence>
<dbReference type="Proteomes" id="UP000326396">
    <property type="component" value="Linkage Group LG16"/>
</dbReference>
<evidence type="ECO:0000256" key="2">
    <source>
        <dbReference type="ARBA" id="ARBA00022679"/>
    </source>
</evidence>
<keyword evidence="5" id="KW-1185">Reference proteome</keyword>
<dbReference type="OrthoDB" id="1932220at2759"/>
<dbReference type="AlphaFoldDB" id="A0A5N6NXA3"/>
<reference evidence="4 5" key="1">
    <citation type="submission" date="2019-05" db="EMBL/GenBank/DDBJ databases">
        <title>Mikania micrantha, genome provides insights into the molecular mechanism of rapid growth.</title>
        <authorList>
            <person name="Liu B."/>
        </authorList>
    </citation>
    <scope>NUCLEOTIDE SEQUENCE [LARGE SCALE GENOMIC DNA]</scope>
    <source>
        <strain evidence="4">NLD-2019</strain>
        <tissue evidence="4">Leaf</tissue>
    </source>
</reference>
<accession>A0A5N6NXA3</accession>
<dbReference type="PANTHER" id="PTHR31623:SF118">
    <property type="entry name" value="BAHD ACYLTRANSFERASE"/>
    <property type="match status" value="1"/>
</dbReference>
<evidence type="ECO:0000313" key="5">
    <source>
        <dbReference type="Proteomes" id="UP000326396"/>
    </source>
</evidence>
<keyword evidence="2" id="KW-0808">Transferase</keyword>
<dbReference type="EMBL" id="SZYD01000008">
    <property type="protein sequence ID" value="KAD5508387.1"/>
    <property type="molecule type" value="Genomic_DNA"/>
</dbReference>
<dbReference type="Pfam" id="PF02458">
    <property type="entry name" value="Transferase"/>
    <property type="match status" value="1"/>
</dbReference>
<comment type="caution">
    <text evidence="4">The sequence shown here is derived from an EMBL/GenBank/DDBJ whole genome shotgun (WGS) entry which is preliminary data.</text>
</comment>
<protein>
    <submittedName>
        <fullName evidence="4">Uncharacterized protein</fullName>
    </submittedName>
</protein>
<comment type="similarity">
    <text evidence="1">Belongs to the plant acyltransferase family.</text>
</comment>